<sequence length="134" mass="13675">MSLLCHSRAGALLPTSVGGNALAGAPLFNGSPGGETKQQVNPAPSNRTGRPLGSSSRGVNATSSHSRPCSVTANSGAPSLAIVGGSPASAWESRLPPLLQLSRTKPRLQKWMPACAPGVLLDDLLCPRGTHQEC</sequence>
<proteinExistence type="predicted"/>
<protein>
    <submittedName>
        <fullName evidence="2">Uncharacterized protein</fullName>
    </submittedName>
</protein>
<name>A0AAV7RVV3_PLEWA</name>
<gene>
    <name evidence="2" type="ORF">NDU88_009315</name>
</gene>
<dbReference type="AlphaFoldDB" id="A0AAV7RVV3"/>
<feature type="region of interest" description="Disordered" evidence="1">
    <location>
        <begin position="28"/>
        <end position="76"/>
    </location>
</feature>
<dbReference type="Proteomes" id="UP001066276">
    <property type="component" value="Chromosome 5"/>
</dbReference>
<reference evidence="2" key="1">
    <citation type="journal article" date="2022" name="bioRxiv">
        <title>Sequencing and chromosome-scale assembly of the giantPleurodeles waltlgenome.</title>
        <authorList>
            <person name="Brown T."/>
            <person name="Elewa A."/>
            <person name="Iarovenko S."/>
            <person name="Subramanian E."/>
            <person name="Araus A.J."/>
            <person name="Petzold A."/>
            <person name="Susuki M."/>
            <person name="Suzuki K.-i.T."/>
            <person name="Hayashi T."/>
            <person name="Toyoda A."/>
            <person name="Oliveira C."/>
            <person name="Osipova E."/>
            <person name="Leigh N.D."/>
            <person name="Simon A."/>
            <person name="Yun M.H."/>
        </authorList>
    </citation>
    <scope>NUCLEOTIDE SEQUENCE</scope>
    <source>
        <strain evidence="2">20211129_DDA</strain>
        <tissue evidence="2">Liver</tissue>
    </source>
</reference>
<evidence type="ECO:0000256" key="1">
    <source>
        <dbReference type="SAM" id="MobiDB-lite"/>
    </source>
</evidence>
<evidence type="ECO:0000313" key="3">
    <source>
        <dbReference type="Proteomes" id="UP001066276"/>
    </source>
</evidence>
<comment type="caution">
    <text evidence="2">The sequence shown here is derived from an EMBL/GenBank/DDBJ whole genome shotgun (WGS) entry which is preliminary data.</text>
</comment>
<accession>A0AAV7RVV3</accession>
<dbReference type="EMBL" id="JANPWB010000009">
    <property type="protein sequence ID" value="KAJ1156597.1"/>
    <property type="molecule type" value="Genomic_DNA"/>
</dbReference>
<evidence type="ECO:0000313" key="2">
    <source>
        <dbReference type="EMBL" id="KAJ1156597.1"/>
    </source>
</evidence>
<organism evidence="2 3">
    <name type="scientific">Pleurodeles waltl</name>
    <name type="common">Iberian ribbed newt</name>
    <dbReference type="NCBI Taxonomy" id="8319"/>
    <lineage>
        <taxon>Eukaryota</taxon>
        <taxon>Metazoa</taxon>
        <taxon>Chordata</taxon>
        <taxon>Craniata</taxon>
        <taxon>Vertebrata</taxon>
        <taxon>Euteleostomi</taxon>
        <taxon>Amphibia</taxon>
        <taxon>Batrachia</taxon>
        <taxon>Caudata</taxon>
        <taxon>Salamandroidea</taxon>
        <taxon>Salamandridae</taxon>
        <taxon>Pleurodelinae</taxon>
        <taxon>Pleurodeles</taxon>
    </lineage>
</organism>
<feature type="compositionally biased region" description="Polar residues" evidence="1">
    <location>
        <begin position="36"/>
        <end position="76"/>
    </location>
</feature>
<keyword evidence="3" id="KW-1185">Reference proteome</keyword>